<reference evidence="2 3" key="1">
    <citation type="submission" date="2014-04" db="EMBL/GenBank/DDBJ databases">
        <authorList>
            <person name="Bishop-Lilly K.A."/>
            <person name="Broomall S.M."/>
            <person name="Chain P.S."/>
            <person name="Chertkov O."/>
            <person name="Coyne S.R."/>
            <person name="Daligault H.E."/>
            <person name="Davenport K.W."/>
            <person name="Erkkila T."/>
            <person name="Frey K.G."/>
            <person name="Gibbons H.S."/>
            <person name="Gu W."/>
            <person name="Jaissle J."/>
            <person name="Johnson S.L."/>
            <person name="Koroleva G.I."/>
            <person name="Ladner J.T."/>
            <person name="Lo C.-C."/>
            <person name="Minogue T.D."/>
            <person name="Munk C."/>
            <person name="Palacios G.F."/>
            <person name="Redden C.L."/>
            <person name="Rosenzweig C.N."/>
            <person name="Scholz M.B."/>
            <person name="Teshima H."/>
            <person name="Xu Y."/>
        </authorList>
    </citation>
    <scope>NUCLEOTIDE SEQUENCE [LARGE SCALE GENOMIC DNA]</scope>
    <source>
        <strain evidence="3">gladioli</strain>
    </source>
</reference>
<protein>
    <submittedName>
        <fullName evidence="2">Membrane protein</fullName>
    </submittedName>
</protein>
<evidence type="ECO:0000313" key="2">
    <source>
        <dbReference type="EMBL" id="KGC14001.1"/>
    </source>
</evidence>
<evidence type="ECO:0000313" key="3">
    <source>
        <dbReference type="Proteomes" id="UP000029590"/>
    </source>
</evidence>
<dbReference type="EMBL" id="JPGG01000016">
    <property type="protein sequence ID" value="KGC14001.1"/>
    <property type="molecule type" value="Genomic_DNA"/>
</dbReference>
<dbReference type="AlphaFoldDB" id="A0AAW3F2M3"/>
<sequence>MTPTEWLEAAGFIVLIVLAFVATGLHRGIKGKQDDNDTHW</sequence>
<evidence type="ECO:0000256" key="1">
    <source>
        <dbReference type="SAM" id="Phobius"/>
    </source>
</evidence>
<keyword evidence="1" id="KW-1133">Transmembrane helix</keyword>
<dbReference type="Proteomes" id="UP000029590">
    <property type="component" value="Unassembled WGS sequence"/>
</dbReference>
<keyword evidence="1" id="KW-0812">Transmembrane</keyword>
<keyword evidence="1" id="KW-0472">Membrane</keyword>
<dbReference type="RefSeq" id="WP_268988991.1">
    <property type="nucleotide sequence ID" value="NZ_KN150850.1"/>
</dbReference>
<proteinExistence type="predicted"/>
<feature type="transmembrane region" description="Helical" evidence="1">
    <location>
        <begin position="6"/>
        <end position="25"/>
    </location>
</feature>
<accession>A0AAW3F2M3</accession>
<name>A0AAW3F2M3_BURGA</name>
<gene>
    <name evidence="2" type="ORF">DM48_329</name>
</gene>
<comment type="caution">
    <text evidence="2">The sequence shown here is derived from an EMBL/GenBank/DDBJ whole genome shotgun (WGS) entry which is preliminary data.</text>
</comment>
<organism evidence="2 3">
    <name type="scientific">Burkholderia gladioli</name>
    <name type="common">Pseudomonas marginata</name>
    <name type="synonym">Phytomonas marginata</name>
    <dbReference type="NCBI Taxonomy" id="28095"/>
    <lineage>
        <taxon>Bacteria</taxon>
        <taxon>Pseudomonadati</taxon>
        <taxon>Pseudomonadota</taxon>
        <taxon>Betaproteobacteria</taxon>
        <taxon>Burkholderiales</taxon>
        <taxon>Burkholderiaceae</taxon>
        <taxon>Burkholderia</taxon>
    </lineage>
</organism>